<accession>A0A9W3AC98</accession>
<evidence type="ECO:0000256" key="3">
    <source>
        <dbReference type="SAM" id="SignalP"/>
    </source>
</evidence>
<keyword evidence="1" id="KW-0245">EGF-like domain</keyword>
<evidence type="ECO:0000313" key="4">
    <source>
        <dbReference type="Proteomes" id="UP001165740"/>
    </source>
</evidence>
<keyword evidence="4" id="KW-1185">Reference proteome</keyword>
<dbReference type="RefSeq" id="XP_055884851.1">
    <property type="nucleotide sequence ID" value="XM_056028876.1"/>
</dbReference>
<evidence type="ECO:0000256" key="1">
    <source>
        <dbReference type="ARBA" id="ARBA00022536"/>
    </source>
</evidence>
<protein>
    <submittedName>
        <fullName evidence="5">Multiple epidermal growth factor-like domains protein 6</fullName>
    </submittedName>
</protein>
<keyword evidence="2" id="KW-0812">Transmembrane</keyword>
<dbReference type="OrthoDB" id="10252017at2759"/>
<feature type="chain" id="PRO_5040884060" evidence="3">
    <location>
        <begin position="19"/>
        <end position="283"/>
    </location>
</feature>
<evidence type="ECO:0000256" key="2">
    <source>
        <dbReference type="SAM" id="Phobius"/>
    </source>
</evidence>
<dbReference type="Proteomes" id="UP001165740">
    <property type="component" value="Chromosome 5"/>
</dbReference>
<proteinExistence type="predicted"/>
<sequence length="283" mass="31265">MRLVAVIQVSFLCTCLQACTKSKWGENCERNCNGRCFNRSCDAITGLCDQGCLGYTGPPKCLGNCKLGYYGLNCATRCPENCKEDVCDPNSGRCFLCAFGYKMSPVSNLCDTECDSGTWGLMCNSTCSEECQGDCYPANGSCLSPVCPHGKWGDNCHKTCSRRCHNRTCNSVTGVCECRSAFCHEKAESLPPTSWVTLFKQSLQLLHFYALLAAVAVVCVYVWLLGKREVRDFSIIKLKICRLRPKETRSENITAKSSENTTTSRPVYFSSVATEHSSYTSIL</sequence>
<reference evidence="5" key="1">
    <citation type="submission" date="2025-08" db="UniProtKB">
        <authorList>
            <consortium name="RefSeq"/>
        </authorList>
    </citation>
    <scope>IDENTIFICATION</scope>
</reference>
<keyword evidence="2" id="KW-0472">Membrane</keyword>
<gene>
    <name evidence="5" type="primary">LOC106069158</name>
</gene>
<feature type="signal peptide" evidence="3">
    <location>
        <begin position="1"/>
        <end position="18"/>
    </location>
</feature>
<dbReference type="GeneID" id="106069158"/>
<name>A0A9W3AC98_BIOGL</name>
<dbReference type="OMA" id="SAFCHEK"/>
<dbReference type="PANTHER" id="PTHR24043">
    <property type="entry name" value="SCAVENGER RECEPTOR CLASS F"/>
    <property type="match status" value="1"/>
</dbReference>
<keyword evidence="3" id="KW-0732">Signal</keyword>
<dbReference type="InterPro" id="IPR042635">
    <property type="entry name" value="MEGF10/SREC1/2-like"/>
</dbReference>
<dbReference type="AlphaFoldDB" id="A0A9W3AC98"/>
<evidence type="ECO:0000313" key="5">
    <source>
        <dbReference type="RefSeq" id="XP_055884851.1"/>
    </source>
</evidence>
<dbReference type="PANTHER" id="PTHR24043:SF8">
    <property type="entry name" value="EGF-LIKE DOMAIN-CONTAINING PROTEIN"/>
    <property type="match status" value="1"/>
</dbReference>
<keyword evidence="2" id="KW-1133">Transmembrane helix</keyword>
<feature type="transmembrane region" description="Helical" evidence="2">
    <location>
        <begin position="206"/>
        <end position="226"/>
    </location>
</feature>
<dbReference type="Gene3D" id="2.170.300.10">
    <property type="entry name" value="Tie2 ligand-binding domain superfamily"/>
    <property type="match status" value="1"/>
</dbReference>
<organism evidence="4 5">
    <name type="scientific">Biomphalaria glabrata</name>
    <name type="common">Bloodfluke planorb</name>
    <name type="synonym">Freshwater snail</name>
    <dbReference type="NCBI Taxonomy" id="6526"/>
    <lineage>
        <taxon>Eukaryota</taxon>
        <taxon>Metazoa</taxon>
        <taxon>Spiralia</taxon>
        <taxon>Lophotrochozoa</taxon>
        <taxon>Mollusca</taxon>
        <taxon>Gastropoda</taxon>
        <taxon>Heterobranchia</taxon>
        <taxon>Euthyneura</taxon>
        <taxon>Panpulmonata</taxon>
        <taxon>Hygrophila</taxon>
        <taxon>Lymnaeoidea</taxon>
        <taxon>Planorbidae</taxon>
        <taxon>Biomphalaria</taxon>
    </lineage>
</organism>
<dbReference type="GO" id="GO:0005044">
    <property type="term" value="F:scavenger receptor activity"/>
    <property type="evidence" value="ECO:0007669"/>
    <property type="project" value="InterPro"/>
</dbReference>